<evidence type="ECO:0000256" key="2">
    <source>
        <dbReference type="ARBA" id="ARBA00022723"/>
    </source>
</evidence>
<feature type="binding site" evidence="4">
    <location>
        <position position="398"/>
    </location>
    <ligand>
        <name>Zn(2+)</name>
        <dbReference type="ChEBI" id="CHEBI:29105"/>
    </ligand>
</feature>
<dbReference type="PANTHER" id="PTHR12736:SF7">
    <property type="entry name" value="LANC-LIKE PROTEIN 3"/>
    <property type="match status" value="1"/>
</dbReference>
<dbReference type="PRINTS" id="PR01951">
    <property type="entry name" value="LANCEUKARYTE"/>
</dbReference>
<keyword evidence="5" id="KW-0472">Membrane</keyword>
<evidence type="ECO:0000256" key="4">
    <source>
        <dbReference type="PIRSR" id="PIRSR607822-1"/>
    </source>
</evidence>
<dbReference type="GO" id="GO:0031179">
    <property type="term" value="P:peptide modification"/>
    <property type="evidence" value="ECO:0007669"/>
    <property type="project" value="InterPro"/>
</dbReference>
<dbReference type="GO" id="GO:0046872">
    <property type="term" value="F:metal ion binding"/>
    <property type="evidence" value="ECO:0007669"/>
    <property type="project" value="UniProtKB-KW"/>
</dbReference>
<gene>
    <name evidence="6" type="ORF">ANE_LOCUS10835</name>
</gene>
<comment type="caution">
    <text evidence="6">The sequence shown here is derived from an EMBL/GenBank/DDBJ whole genome shotgun (WGS) entry which is preliminary data.</text>
</comment>
<dbReference type="InterPro" id="IPR007822">
    <property type="entry name" value="LANC-like"/>
</dbReference>
<evidence type="ECO:0008006" key="8">
    <source>
        <dbReference type="Google" id="ProtNLM"/>
    </source>
</evidence>
<reference evidence="6" key="1">
    <citation type="submission" date="2019-07" db="EMBL/GenBank/DDBJ databases">
        <authorList>
            <person name="Dittberner H."/>
        </authorList>
    </citation>
    <scope>NUCLEOTIDE SEQUENCE [LARGE SCALE GENOMIC DNA]</scope>
</reference>
<dbReference type="Gene3D" id="1.50.10.10">
    <property type="match status" value="1"/>
</dbReference>
<feature type="binding site" evidence="4">
    <location>
        <position position="358"/>
    </location>
    <ligand>
        <name>Zn(2+)</name>
        <dbReference type="ChEBI" id="CHEBI:29105"/>
    </ligand>
</feature>
<sequence length="480" mass="54211">MCSIQRIPIRLSVWFQVWFDFGSVFPISIGLVSLASSRSISDSVRLRFSGLTGMFLFSWVKTGNVYSSRFTFCCRELGERFFRNELPEFIPEESTGEETVSEGEDSLTKLLSLPYRSFSDKLQRHAFSLKDTIVLETWERSGKRVRDYNLYTGVLGTAYLLFKSYQVTRNEDDLKLCLEIVEACDVASRDSERVTFLCGYAGVCALGSVVAKCIGDDQLQDRYLARFREIRLPSGLPCELLYGRAGYLWACLFLNKHIGKDSVSSARMRSVVEEIFREGRQLGKRGECPLMFEWHGKKYWGAAHGLAGIMHVLMHMELEPDEIQDVKGTLRYMIQNRFPSGNYLSSEGSKSDRLVHWCHGAPGVALTLVKAAQAFVEAAMEAGEVVWNQGLLTRVGICHGISGNTYVFHSLYRLTGKPKYLYRAKAFASFLLDKAEKLIAEGKMHGGDRPFSLFEGIGGMSYMFLDMNDPTQALFPGYEL</sequence>
<dbReference type="Pfam" id="PF05147">
    <property type="entry name" value="LANC_like"/>
    <property type="match status" value="1"/>
</dbReference>
<evidence type="ECO:0000313" key="6">
    <source>
        <dbReference type="EMBL" id="VVB00391.1"/>
    </source>
</evidence>
<evidence type="ECO:0000256" key="1">
    <source>
        <dbReference type="ARBA" id="ARBA00007179"/>
    </source>
</evidence>
<dbReference type="PANTHER" id="PTHR12736">
    <property type="entry name" value="LANC-LIKE PROTEIN"/>
    <property type="match status" value="1"/>
</dbReference>
<dbReference type="GO" id="GO:0005886">
    <property type="term" value="C:plasma membrane"/>
    <property type="evidence" value="ECO:0007669"/>
    <property type="project" value="TreeGrafter"/>
</dbReference>
<comment type="similarity">
    <text evidence="1">Belongs to the LanC-like protein family.</text>
</comment>
<name>A0A565BFJ1_9BRAS</name>
<dbReference type="SMART" id="SM01260">
    <property type="entry name" value="LANC_like"/>
    <property type="match status" value="1"/>
</dbReference>
<keyword evidence="5" id="KW-1133">Transmembrane helix</keyword>
<protein>
    <recommendedName>
        <fullName evidence="8">LanC-like protein GCR2</fullName>
    </recommendedName>
</protein>
<dbReference type="SUPFAM" id="SSF158745">
    <property type="entry name" value="LanC-like"/>
    <property type="match status" value="1"/>
</dbReference>
<evidence type="ECO:0000256" key="3">
    <source>
        <dbReference type="ARBA" id="ARBA00022833"/>
    </source>
</evidence>
<dbReference type="PRINTS" id="PR01950">
    <property type="entry name" value="LANCSUPER"/>
</dbReference>
<feature type="transmembrane region" description="Helical" evidence="5">
    <location>
        <begin position="13"/>
        <end position="34"/>
    </location>
</feature>
<dbReference type="Proteomes" id="UP000489600">
    <property type="component" value="Unassembled WGS sequence"/>
</dbReference>
<dbReference type="InterPro" id="IPR020464">
    <property type="entry name" value="LanC-like_prot_euk"/>
</dbReference>
<evidence type="ECO:0000313" key="7">
    <source>
        <dbReference type="Proteomes" id="UP000489600"/>
    </source>
</evidence>
<evidence type="ECO:0000256" key="5">
    <source>
        <dbReference type="SAM" id="Phobius"/>
    </source>
</evidence>
<accession>A0A565BFJ1</accession>
<keyword evidence="3 4" id="KW-0862">Zinc</keyword>
<keyword evidence="7" id="KW-1185">Reference proteome</keyword>
<dbReference type="InterPro" id="IPR012341">
    <property type="entry name" value="6hp_glycosidase-like_sf"/>
</dbReference>
<feature type="binding site" evidence="4">
    <location>
        <position position="399"/>
    </location>
    <ligand>
        <name>Zn(2+)</name>
        <dbReference type="ChEBI" id="CHEBI:29105"/>
    </ligand>
</feature>
<proteinExistence type="inferred from homology"/>
<keyword evidence="5" id="KW-0812">Transmembrane</keyword>
<dbReference type="EMBL" id="CABITT030000004">
    <property type="protein sequence ID" value="VVB00391.1"/>
    <property type="molecule type" value="Genomic_DNA"/>
</dbReference>
<dbReference type="CDD" id="cd04794">
    <property type="entry name" value="euk_LANCL"/>
    <property type="match status" value="1"/>
</dbReference>
<organism evidence="6 7">
    <name type="scientific">Arabis nemorensis</name>
    <dbReference type="NCBI Taxonomy" id="586526"/>
    <lineage>
        <taxon>Eukaryota</taxon>
        <taxon>Viridiplantae</taxon>
        <taxon>Streptophyta</taxon>
        <taxon>Embryophyta</taxon>
        <taxon>Tracheophyta</taxon>
        <taxon>Spermatophyta</taxon>
        <taxon>Magnoliopsida</taxon>
        <taxon>eudicotyledons</taxon>
        <taxon>Gunneridae</taxon>
        <taxon>Pentapetalae</taxon>
        <taxon>rosids</taxon>
        <taxon>malvids</taxon>
        <taxon>Brassicales</taxon>
        <taxon>Brassicaceae</taxon>
        <taxon>Arabideae</taxon>
        <taxon>Arabis</taxon>
    </lineage>
</organism>
<dbReference type="OrthoDB" id="10257263at2759"/>
<dbReference type="GO" id="GO:0005975">
    <property type="term" value="P:carbohydrate metabolic process"/>
    <property type="evidence" value="ECO:0007669"/>
    <property type="project" value="InterPro"/>
</dbReference>
<dbReference type="FunFam" id="1.50.10.10:FF:000035">
    <property type="entry name" value="LanC-like protein 2"/>
    <property type="match status" value="1"/>
</dbReference>
<dbReference type="AlphaFoldDB" id="A0A565BFJ1"/>
<keyword evidence="2 4" id="KW-0479">Metal-binding</keyword>